<dbReference type="AlphaFoldDB" id="A0A9D4H767"/>
<reference evidence="1" key="1">
    <citation type="journal article" date="2019" name="bioRxiv">
        <title>The Genome of the Zebra Mussel, Dreissena polymorpha: A Resource for Invasive Species Research.</title>
        <authorList>
            <person name="McCartney M.A."/>
            <person name="Auch B."/>
            <person name="Kono T."/>
            <person name="Mallez S."/>
            <person name="Zhang Y."/>
            <person name="Obille A."/>
            <person name="Becker A."/>
            <person name="Abrahante J.E."/>
            <person name="Garbe J."/>
            <person name="Badalamenti J.P."/>
            <person name="Herman A."/>
            <person name="Mangelson H."/>
            <person name="Liachko I."/>
            <person name="Sullivan S."/>
            <person name="Sone E.D."/>
            <person name="Koren S."/>
            <person name="Silverstein K.A.T."/>
            <person name="Beckman K.B."/>
            <person name="Gohl D.M."/>
        </authorList>
    </citation>
    <scope>NUCLEOTIDE SEQUENCE</scope>
    <source>
        <strain evidence="1">Duluth1</strain>
        <tissue evidence="1">Whole animal</tissue>
    </source>
</reference>
<comment type="caution">
    <text evidence="1">The sequence shown here is derived from an EMBL/GenBank/DDBJ whole genome shotgun (WGS) entry which is preliminary data.</text>
</comment>
<keyword evidence="2" id="KW-1185">Reference proteome</keyword>
<accession>A0A9D4H767</accession>
<dbReference type="Proteomes" id="UP000828390">
    <property type="component" value="Unassembled WGS sequence"/>
</dbReference>
<organism evidence="1 2">
    <name type="scientific">Dreissena polymorpha</name>
    <name type="common">Zebra mussel</name>
    <name type="synonym">Mytilus polymorpha</name>
    <dbReference type="NCBI Taxonomy" id="45954"/>
    <lineage>
        <taxon>Eukaryota</taxon>
        <taxon>Metazoa</taxon>
        <taxon>Spiralia</taxon>
        <taxon>Lophotrochozoa</taxon>
        <taxon>Mollusca</taxon>
        <taxon>Bivalvia</taxon>
        <taxon>Autobranchia</taxon>
        <taxon>Heteroconchia</taxon>
        <taxon>Euheterodonta</taxon>
        <taxon>Imparidentia</taxon>
        <taxon>Neoheterodontei</taxon>
        <taxon>Myida</taxon>
        <taxon>Dreissenoidea</taxon>
        <taxon>Dreissenidae</taxon>
        <taxon>Dreissena</taxon>
    </lineage>
</organism>
<evidence type="ECO:0000313" key="2">
    <source>
        <dbReference type="Proteomes" id="UP000828390"/>
    </source>
</evidence>
<gene>
    <name evidence="1" type="ORF">DPMN_130733</name>
</gene>
<name>A0A9D4H767_DREPO</name>
<evidence type="ECO:0000313" key="1">
    <source>
        <dbReference type="EMBL" id="KAH3828750.1"/>
    </source>
</evidence>
<proteinExistence type="predicted"/>
<sequence length="56" mass="6272">MSANLKINIVCTFIRQQVSKYQIDDVFGEEGPVEGIATPALIDQLPLQPEYPVPER</sequence>
<reference evidence="1" key="2">
    <citation type="submission" date="2020-11" db="EMBL/GenBank/DDBJ databases">
        <authorList>
            <person name="McCartney M.A."/>
            <person name="Auch B."/>
            <person name="Kono T."/>
            <person name="Mallez S."/>
            <person name="Becker A."/>
            <person name="Gohl D.M."/>
            <person name="Silverstein K.A.T."/>
            <person name="Koren S."/>
            <person name="Bechman K.B."/>
            <person name="Herman A."/>
            <person name="Abrahante J.E."/>
            <person name="Garbe J."/>
        </authorList>
    </citation>
    <scope>NUCLEOTIDE SEQUENCE</scope>
    <source>
        <strain evidence="1">Duluth1</strain>
        <tissue evidence="1">Whole animal</tissue>
    </source>
</reference>
<protein>
    <submittedName>
        <fullName evidence="1">Uncharacterized protein</fullName>
    </submittedName>
</protein>
<dbReference type="EMBL" id="JAIWYP010000005">
    <property type="protein sequence ID" value="KAH3828750.1"/>
    <property type="molecule type" value="Genomic_DNA"/>
</dbReference>